<accession>A0A345SZM6</accession>
<feature type="region of interest" description="Disordered" evidence="1">
    <location>
        <begin position="375"/>
        <end position="396"/>
    </location>
</feature>
<organism evidence="2 3">
    <name type="scientific">Peterkaempfera bronchialis</name>
    <dbReference type="NCBI Taxonomy" id="2126346"/>
    <lineage>
        <taxon>Bacteria</taxon>
        <taxon>Bacillati</taxon>
        <taxon>Actinomycetota</taxon>
        <taxon>Actinomycetes</taxon>
        <taxon>Kitasatosporales</taxon>
        <taxon>Streptomycetaceae</taxon>
        <taxon>Peterkaempfera</taxon>
    </lineage>
</organism>
<dbReference type="RefSeq" id="WP_111494296.1">
    <property type="nucleotide sequence ID" value="NZ_CP031264.1"/>
</dbReference>
<evidence type="ECO:0000313" key="2">
    <source>
        <dbReference type="EMBL" id="AXI79181.1"/>
    </source>
</evidence>
<gene>
    <name evidence="2" type="ORF">C7M71_018950</name>
</gene>
<dbReference type="Proteomes" id="UP000249340">
    <property type="component" value="Chromosome"/>
</dbReference>
<dbReference type="AlphaFoldDB" id="A0A345SZM6"/>
<protein>
    <submittedName>
        <fullName evidence="2">Glycosyltransferase</fullName>
    </submittedName>
</protein>
<evidence type="ECO:0000313" key="3">
    <source>
        <dbReference type="Proteomes" id="UP000249340"/>
    </source>
</evidence>
<proteinExistence type="predicted"/>
<sequence length="396" mass="41582">MNVLLCPLSDPGFRYPALAVGLELRRRGHTVRVLAPGGAAGPLPPGLDPAATAGPEDATAFRVGNWFRYGAAQYRAVREAARRTRADALVTSVLCHGALLAAETLDLPVAVLGLAAHLWPYAAGGQGEPERPALRAWRLHETLGHYARAREDAGLPPRRDRAPERPLTGDALLLRGHPAFEYPGAELPERIHRVGPCWWEPAPDPADLATLADLDARIARCGKPLVYVHHGRSFGGSSLWPWLNAAFTGGPYQAVVETGRSGPARPAPGADLLPVRHPWMTPLITRATAVVASGTTAPVLAALLTARPLLLHPAGGEQPLLTEACLRAGVAHRAPADPAAAPTALDAARTDPALRARTTAVGDWLRRSPGPPAAATLIESLSHPTPAVSPAGTLTG</sequence>
<dbReference type="GO" id="GO:0016740">
    <property type="term" value="F:transferase activity"/>
    <property type="evidence" value="ECO:0007669"/>
    <property type="project" value="UniProtKB-KW"/>
</dbReference>
<dbReference type="SUPFAM" id="SSF53756">
    <property type="entry name" value="UDP-Glycosyltransferase/glycogen phosphorylase"/>
    <property type="match status" value="1"/>
</dbReference>
<evidence type="ECO:0000256" key="1">
    <source>
        <dbReference type="SAM" id="MobiDB-lite"/>
    </source>
</evidence>
<dbReference type="OrthoDB" id="5514261at2"/>
<dbReference type="Gene3D" id="3.40.50.2000">
    <property type="entry name" value="Glycogen Phosphorylase B"/>
    <property type="match status" value="2"/>
</dbReference>
<reference evidence="3" key="1">
    <citation type="submission" date="2018-07" db="EMBL/GenBank/DDBJ databases">
        <title>Streptacidiphilus bronchialis DSM 106435 chromosome.</title>
        <authorList>
            <person name="Batra D."/>
            <person name="Gulvik C.A."/>
        </authorList>
    </citation>
    <scope>NUCLEOTIDE SEQUENCE [LARGE SCALE GENOMIC DNA]</scope>
    <source>
        <strain evidence="3">DSM 106435</strain>
    </source>
</reference>
<keyword evidence="2" id="KW-0808">Transferase</keyword>
<dbReference type="EMBL" id="CP031264">
    <property type="protein sequence ID" value="AXI79181.1"/>
    <property type="molecule type" value="Genomic_DNA"/>
</dbReference>
<name>A0A345SZM6_9ACTN</name>
<dbReference type="KEGG" id="stri:C7M71_018950"/>
<keyword evidence="3" id="KW-1185">Reference proteome</keyword>